<evidence type="ECO:0000313" key="2">
    <source>
        <dbReference type="Proteomes" id="UP000214646"/>
    </source>
</evidence>
<proteinExistence type="predicted"/>
<reference evidence="2" key="1">
    <citation type="submission" date="2017-06" db="EMBL/GenBank/DDBJ databases">
        <title>Genome analysis of Fimbriiglobus ruber SP5, the first member of the order Planctomycetales with confirmed chitinolytic capability.</title>
        <authorList>
            <person name="Ravin N.V."/>
            <person name="Rakitin A.L."/>
            <person name="Ivanova A.A."/>
            <person name="Beletsky A.V."/>
            <person name="Kulichevskaya I.S."/>
            <person name="Mardanov A.V."/>
            <person name="Dedysh S.N."/>
        </authorList>
    </citation>
    <scope>NUCLEOTIDE SEQUENCE [LARGE SCALE GENOMIC DNA]</scope>
    <source>
        <strain evidence="2">SP5</strain>
    </source>
</reference>
<accession>A0A225EG10</accession>
<organism evidence="1 2">
    <name type="scientific">Fimbriiglobus ruber</name>
    <dbReference type="NCBI Taxonomy" id="1908690"/>
    <lineage>
        <taxon>Bacteria</taxon>
        <taxon>Pseudomonadati</taxon>
        <taxon>Planctomycetota</taxon>
        <taxon>Planctomycetia</taxon>
        <taxon>Gemmatales</taxon>
        <taxon>Gemmataceae</taxon>
        <taxon>Fimbriiglobus</taxon>
    </lineage>
</organism>
<comment type="caution">
    <text evidence="1">The sequence shown here is derived from an EMBL/GenBank/DDBJ whole genome shotgun (WGS) entry which is preliminary data.</text>
</comment>
<name>A0A225EG10_9BACT</name>
<dbReference type="EMBL" id="NIDE01000001">
    <property type="protein sequence ID" value="OWK47275.1"/>
    <property type="molecule type" value="Genomic_DNA"/>
</dbReference>
<gene>
    <name evidence="1" type="ORF">FRUB_00974</name>
</gene>
<keyword evidence="2" id="KW-1185">Reference proteome</keyword>
<dbReference type="OrthoDB" id="278290at2"/>
<dbReference type="RefSeq" id="WP_143392841.1">
    <property type="nucleotide sequence ID" value="NZ_NIDE01000001.1"/>
</dbReference>
<sequence length="256" mass="28167">MRIATALLNQTELWVNGKPHRLVEVEAYYASPEHPDPFAHRDPVQLAVGPWYFHRTGGTYRGGSFKGLDLAFGGGSDYGGVLFRGLEKPDGSLVDGPSLLVDYLLREAGFRSVAELDRAIAGRLAWDGTQPLVLAPVRNPVDRPVFRTTRVGLTLKRRKPDEGDSAVGFLLRKYRYLTEPTRTMKGKPHMVLEQLASGASPEEIRLRTNCPLPAIARYAAAYAGGANESAFTPYYGRSWSTAEVCRLHGLGRVKGL</sequence>
<protein>
    <submittedName>
        <fullName evidence="1">Uncharacterized protein</fullName>
    </submittedName>
</protein>
<evidence type="ECO:0000313" key="1">
    <source>
        <dbReference type="EMBL" id="OWK47275.1"/>
    </source>
</evidence>
<dbReference type="AlphaFoldDB" id="A0A225EG10"/>
<dbReference type="Proteomes" id="UP000214646">
    <property type="component" value="Unassembled WGS sequence"/>
</dbReference>